<feature type="domain" description="Transposase IS200-like" evidence="1">
    <location>
        <begin position="2"/>
        <end position="58"/>
    </location>
</feature>
<dbReference type="Proteomes" id="UP001227126">
    <property type="component" value="Unassembled WGS sequence"/>
</dbReference>
<evidence type="ECO:0000313" key="2">
    <source>
        <dbReference type="EMBL" id="MDK3075259.1"/>
    </source>
</evidence>
<evidence type="ECO:0000259" key="1">
    <source>
        <dbReference type="Pfam" id="PF01797"/>
    </source>
</evidence>
<dbReference type="SUPFAM" id="SSF143422">
    <property type="entry name" value="Transposase IS200-like"/>
    <property type="match status" value="1"/>
</dbReference>
<keyword evidence="3" id="KW-1185">Reference proteome</keyword>
<dbReference type="InterPro" id="IPR002686">
    <property type="entry name" value="Transposase_17"/>
</dbReference>
<dbReference type="EMBL" id="JASNJE010000033">
    <property type="protein sequence ID" value="MDK3075259.1"/>
    <property type="molecule type" value="Genomic_DNA"/>
</dbReference>
<accession>A0ABT7FJD7</accession>
<organism evidence="2 3">
    <name type="scientific">Sedimentitalea xiamensis</name>
    <dbReference type="NCBI Taxonomy" id="3050037"/>
    <lineage>
        <taxon>Bacteria</taxon>
        <taxon>Pseudomonadati</taxon>
        <taxon>Pseudomonadota</taxon>
        <taxon>Alphaproteobacteria</taxon>
        <taxon>Rhodobacterales</taxon>
        <taxon>Paracoccaceae</taxon>
        <taxon>Sedimentitalea</taxon>
    </lineage>
</organism>
<proteinExistence type="predicted"/>
<reference evidence="2 3" key="1">
    <citation type="submission" date="2023-05" db="EMBL/GenBank/DDBJ databases">
        <title>Sedimentitalea sp. nov. JM2-8.</title>
        <authorList>
            <person name="Huang J."/>
        </authorList>
    </citation>
    <scope>NUCLEOTIDE SEQUENCE [LARGE SCALE GENOMIC DNA]</scope>
    <source>
        <strain evidence="2 3">JM2-8</strain>
    </source>
</reference>
<comment type="caution">
    <text evidence="2">The sequence shown here is derived from an EMBL/GenBank/DDBJ whole genome shotgun (WGS) entry which is preliminary data.</text>
</comment>
<gene>
    <name evidence="2" type="ORF">QO034_19415</name>
</gene>
<protein>
    <submittedName>
        <fullName evidence="2">Transposase</fullName>
    </submittedName>
</protein>
<dbReference type="InterPro" id="IPR036515">
    <property type="entry name" value="Transposase_17_sf"/>
</dbReference>
<sequence>MAWKNRYKVLTGGLRLRVRDICRQVCRENEIDILRGVLSSDHAHMLVPVPPKMAISDLCAR</sequence>
<evidence type="ECO:0000313" key="3">
    <source>
        <dbReference type="Proteomes" id="UP001227126"/>
    </source>
</evidence>
<dbReference type="Gene3D" id="3.30.70.1290">
    <property type="entry name" value="Transposase IS200-like"/>
    <property type="match status" value="1"/>
</dbReference>
<dbReference type="Pfam" id="PF01797">
    <property type="entry name" value="Y1_Tnp"/>
    <property type="match status" value="1"/>
</dbReference>
<name>A0ABT7FJD7_9RHOB</name>